<dbReference type="EMBL" id="AY116616">
    <property type="protein sequence ID" value="AAM77025.1"/>
    <property type="molecule type" value="mRNA"/>
</dbReference>
<dbReference type="SUPFAM" id="SSF100910">
    <property type="entry name" value="Chemosensory protein Csp2"/>
    <property type="match status" value="1"/>
</dbReference>
<dbReference type="Gene3D" id="1.10.2080.10">
    <property type="entry name" value="Insect odorant-binding protein A10/Ejaculatory bulb-specific protein 3"/>
    <property type="match status" value="1"/>
</dbReference>
<reference evidence="2" key="2">
    <citation type="submission" date="2002-07" db="EMBL/GenBank/DDBJ databases">
        <title>Characterization of a new class of odorant binding protein and of a chemosensory protein.</title>
        <authorList>
            <person name="Riviere s."/>
            <person name="Quennedey B."/>
            <person name="Cornette R."/>
            <person name="Brossut R."/>
        </authorList>
    </citation>
    <scope>NUCLEOTIDE SEQUENCE</scope>
</reference>
<evidence type="ECO:0000313" key="2">
    <source>
        <dbReference type="EMBL" id="AAM77025.1"/>
    </source>
</evidence>
<feature type="chain" id="PRO_5004310963" evidence="1">
    <location>
        <begin position="20"/>
        <end position="133"/>
    </location>
</feature>
<dbReference type="AlphaFoldDB" id="Q8MTC3"/>
<keyword evidence="1" id="KW-0732">Signal</keyword>
<protein>
    <submittedName>
        <fullName evidence="2">Chemosensory protein</fullName>
    </submittedName>
</protein>
<dbReference type="PANTHER" id="PTHR11257">
    <property type="entry name" value="CHEMOSENSORY PROTEIN-RELATED"/>
    <property type="match status" value="1"/>
</dbReference>
<proteinExistence type="evidence at transcript level"/>
<dbReference type="PANTHER" id="PTHR11257:SF12">
    <property type="entry name" value="EJACULATORY BULB-SPECIFIC PROTEIN 3-RELATED"/>
    <property type="match status" value="1"/>
</dbReference>
<feature type="signal peptide" evidence="1">
    <location>
        <begin position="1"/>
        <end position="19"/>
    </location>
</feature>
<dbReference type="InterPro" id="IPR036682">
    <property type="entry name" value="OS_D_A10/PebIII_sf"/>
</dbReference>
<dbReference type="Pfam" id="PF03392">
    <property type="entry name" value="OS-D"/>
    <property type="match status" value="1"/>
</dbReference>
<sequence length="133" mass="15385">MKTVAVVCLLLVAVAFSQAARLRREDKPSYTTKYDNIDLDEILGSKRLLNNYFNCLLDKGPCTPDGKELRDHIPDALETGCDKCSDKQKNGTRRVLKFLIDNEPDRYKELENKFDPEGTYRKKYEKEAKEYLS</sequence>
<organism evidence="2">
    <name type="scientific">Rhyparobia maderae</name>
    <name type="common">Madeira cockroach</name>
    <name type="synonym">Leucophaea maderae</name>
    <dbReference type="NCBI Taxonomy" id="36963"/>
    <lineage>
        <taxon>Eukaryota</taxon>
        <taxon>Metazoa</taxon>
        <taxon>Ecdysozoa</taxon>
        <taxon>Arthropoda</taxon>
        <taxon>Hexapoda</taxon>
        <taxon>Insecta</taxon>
        <taxon>Pterygota</taxon>
        <taxon>Neoptera</taxon>
        <taxon>Polyneoptera</taxon>
        <taxon>Dictyoptera</taxon>
        <taxon>Blattodea</taxon>
        <taxon>Blaberoidea</taxon>
        <taxon>Blaberidae</taxon>
        <taxon>Oxyhaloinae</taxon>
        <taxon>Rhyparobia</taxon>
    </lineage>
</organism>
<dbReference type="InterPro" id="IPR005055">
    <property type="entry name" value="A10/PebIII"/>
</dbReference>
<reference evidence="2" key="1">
    <citation type="submission" date="2002-05" db="EMBL/GenBank/DDBJ databases">
        <authorList>
            <person name="Riviere S."/>
        </authorList>
    </citation>
    <scope>NUCLEOTIDE SEQUENCE</scope>
</reference>
<evidence type="ECO:0000256" key="1">
    <source>
        <dbReference type="SAM" id="SignalP"/>
    </source>
</evidence>
<name>Q8MTC3_RHYMA</name>
<accession>Q8MTC3</accession>